<proteinExistence type="predicted"/>
<dbReference type="Pfam" id="PF13481">
    <property type="entry name" value="AAA_25"/>
    <property type="match status" value="1"/>
</dbReference>
<dbReference type="OrthoDB" id="8905164at2"/>
<protein>
    <submittedName>
        <fullName evidence="1">AAA domain-containing protein</fullName>
    </submittedName>
</protein>
<reference evidence="1 2" key="1">
    <citation type="submission" date="2016-10" db="EMBL/GenBank/DDBJ databases">
        <authorList>
            <person name="de Groot N.N."/>
        </authorList>
    </citation>
    <scope>NUCLEOTIDE SEQUENCE [LARGE SCALE GENOMIC DNA]</scope>
    <source>
        <strain evidence="1 2">Nm9</strain>
    </source>
</reference>
<organism evidence="1 2">
    <name type="scientific">Nitrosomonas ureae</name>
    <dbReference type="NCBI Taxonomy" id="44577"/>
    <lineage>
        <taxon>Bacteria</taxon>
        <taxon>Pseudomonadati</taxon>
        <taxon>Pseudomonadota</taxon>
        <taxon>Betaproteobacteria</taxon>
        <taxon>Nitrosomonadales</taxon>
        <taxon>Nitrosomonadaceae</taxon>
        <taxon>Nitrosomonas</taxon>
    </lineage>
</organism>
<dbReference type="AlphaFoldDB" id="A0A1H9EBE1"/>
<dbReference type="SUPFAM" id="SSF52540">
    <property type="entry name" value="P-loop containing nucleoside triphosphate hydrolases"/>
    <property type="match status" value="1"/>
</dbReference>
<sequence>MVSFDDGIDPESDEQDSSFKRVSIADVFSNPPEPQSYIWGERIPFDALTLLAAHGGTGKSLFAMQLAAHTSSGRSFLGLETEKIKTLFFSAEDSTNTIRRRYAAICGADGINPAEVESNLIVLDATDAPCLFHEVITTGVRKGEPTEHYAELKYLIETEGVGFLIVDNASDSFGANPIDRQAVTKFIRALVRLVRDAGGAVLLLSHVNKVTARNSNKQTDSEGYADSAAWHNAARSRLFLNVVGNNGNLSLEHVKNNYGKKQPPLKLAFRIDGSSLQAIDTEQNGESEANSAAANAMCRMWHREPILKMIHEFYMRGENISVSPNSPSTNVYSMLKTESTYPAGLIKAECLAVVRDCQREGLIISETYKKPDRHNAERWALTDKGLQFIGLPVPKAEQVMETSEEVAPEENIAEAENI</sequence>
<gene>
    <name evidence="1" type="ORF">SAMN05421510_102930</name>
</gene>
<evidence type="ECO:0000313" key="2">
    <source>
        <dbReference type="Proteomes" id="UP000181998"/>
    </source>
</evidence>
<dbReference type="Gene3D" id="3.40.50.300">
    <property type="entry name" value="P-loop containing nucleotide triphosphate hydrolases"/>
    <property type="match status" value="1"/>
</dbReference>
<dbReference type="RefSeq" id="WP_074721386.1">
    <property type="nucleotide sequence ID" value="NZ_FOFX01000029.1"/>
</dbReference>
<name>A0A1H9EBE1_9PROT</name>
<dbReference type="InterPro" id="IPR027417">
    <property type="entry name" value="P-loop_NTPase"/>
</dbReference>
<evidence type="ECO:0000313" key="1">
    <source>
        <dbReference type="EMBL" id="SEQ22593.1"/>
    </source>
</evidence>
<dbReference type="Proteomes" id="UP000181998">
    <property type="component" value="Unassembled WGS sequence"/>
</dbReference>
<accession>A0A1H9EBE1</accession>
<dbReference type="EMBL" id="FOFX01000029">
    <property type="protein sequence ID" value="SEQ22593.1"/>
    <property type="molecule type" value="Genomic_DNA"/>
</dbReference>